<reference evidence="3 4" key="1">
    <citation type="submission" date="2021-01" db="EMBL/GenBank/DDBJ databases">
        <authorList>
            <person name="Ruan W."/>
            <person name="Khan S.A."/>
            <person name="Jeon C.O."/>
        </authorList>
    </citation>
    <scope>NUCLEOTIDE SEQUENCE [LARGE SCALE GENOMIC DNA]</scope>
    <source>
        <strain evidence="3 4">R798</strain>
    </source>
</reference>
<accession>A0ABS7SPB2</accession>
<comment type="subunit">
    <text evidence="1">Component of the lipopolysaccharide transport and assembly complex. Interacts with LptE and LptA.</text>
</comment>
<comment type="caution">
    <text evidence="3">The sequence shown here is derived from an EMBL/GenBank/DDBJ whole genome shotgun (WGS) entry which is preliminary data.</text>
</comment>
<dbReference type="RefSeq" id="WP_223468489.1">
    <property type="nucleotide sequence ID" value="NZ_JAFBIL020000004.1"/>
</dbReference>
<dbReference type="InterPro" id="IPR007543">
    <property type="entry name" value="LptD_C"/>
</dbReference>
<evidence type="ECO:0000259" key="2">
    <source>
        <dbReference type="Pfam" id="PF04453"/>
    </source>
</evidence>
<feature type="chain" id="PRO_5044899538" description="LPS-assembly protein LptD" evidence="1">
    <location>
        <begin position="31"/>
        <end position="740"/>
    </location>
</feature>
<keyword evidence="1" id="KW-0472">Membrane</keyword>
<feature type="signal peptide" evidence="1">
    <location>
        <begin position="1"/>
        <end position="30"/>
    </location>
</feature>
<dbReference type="PANTHER" id="PTHR30189:SF1">
    <property type="entry name" value="LPS-ASSEMBLY PROTEIN LPTD"/>
    <property type="match status" value="1"/>
</dbReference>
<dbReference type="InterPro" id="IPR020889">
    <property type="entry name" value="LipoPS_assembly_LptD"/>
</dbReference>
<evidence type="ECO:0000313" key="3">
    <source>
        <dbReference type="EMBL" id="MBZ2208012.1"/>
    </source>
</evidence>
<evidence type="ECO:0000256" key="1">
    <source>
        <dbReference type="HAMAP-Rule" id="MF_01411"/>
    </source>
</evidence>
<dbReference type="HAMAP" id="MF_01411">
    <property type="entry name" value="LPS_assembly_LptD"/>
    <property type="match status" value="1"/>
</dbReference>
<comment type="caution">
    <text evidence="1">Lacks conserved residue(s) required for the propagation of feature annotation.</text>
</comment>
<dbReference type="Pfam" id="PF04453">
    <property type="entry name" value="LptD"/>
    <property type="match status" value="1"/>
</dbReference>
<keyword evidence="1" id="KW-0732">Signal</keyword>
<proteinExistence type="inferred from homology"/>
<dbReference type="Proteomes" id="UP000809349">
    <property type="component" value="Unassembled WGS sequence"/>
</dbReference>
<comment type="subcellular location">
    <subcellularLocation>
        <location evidence="1">Cell outer membrane</location>
    </subcellularLocation>
</comment>
<evidence type="ECO:0000313" key="4">
    <source>
        <dbReference type="Proteomes" id="UP000809349"/>
    </source>
</evidence>
<gene>
    <name evidence="1" type="primary">lptD</name>
    <name evidence="3" type="ORF">I4X03_012145</name>
</gene>
<dbReference type="PANTHER" id="PTHR30189">
    <property type="entry name" value="LPS-ASSEMBLY PROTEIN"/>
    <property type="match status" value="1"/>
</dbReference>
<comment type="function">
    <text evidence="1">Together with LptE, is involved in the assembly of lipopolysaccharide (LPS) at the surface of the outer membrane.</text>
</comment>
<keyword evidence="4" id="KW-1185">Reference proteome</keyword>
<name>A0ABS7SPB2_9BURK</name>
<protein>
    <recommendedName>
        <fullName evidence="1">LPS-assembly protein LptD</fullName>
    </recommendedName>
</protein>
<organism evidence="3 4">
    <name type="scientific">Massilia soli</name>
    <dbReference type="NCBI Taxonomy" id="2792854"/>
    <lineage>
        <taxon>Bacteria</taxon>
        <taxon>Pseudomonadati</taxon>
        <taxon>Pseudomonadota</taxon>
        <taxon>Betaproteobacteria</taxon>
        <taxon>Burkholderiales</taxon>
        <taxon>Oxalobacteraceae</taxon>
        <taxon>Telluria group</taxon>
        <taxon>Massilia</taxon>
    </lineage>
</organism>
<feature type="domain" description="LptD C-terminal" evidence="2">
    <location>
        <begin position="288"/>
        <end position="654"/>
    </location>
</feature>
<sequence length="740" mass="82702" precursor="true">MSLFPAPPPSQRWVFALTAIVTATAVPAHAQSVAPQSNAEESNAPVIVEAEEITGRPDREVNLNRDVELIRGQTRMTADSACYQQVEDRVSAQGNVFMQRFGDRYTGDSLQLNLSSGKGYLLNPTYKLQANNAQGGAARLDFISQEEAVVTNATYSTCEGLNPDWYLKANTLRLDAGRDVGVASGTVVYFKGVPILGTPALSFSLSGARRSGWLPPSVGFGSKGAAEVMVPYYFNIAPNRDLTVYPRLMLDRGLQLGATGRYIGETGAGWYGGETHLEFLLNDKETRTDRWLVNSNHSQALARGLSFGWNIRAASDDEYPSDFSKSISTSAERQLLREVRTDYVSQYWSLTARAQNYQILQDPAAATDPSLTVVRPYDRLPQINFHAGRYDVNGFDWALDAELVRFSHPDFQTGNRAVAIPQVSYPFIRPGYFVTPKLMVHSSKYDVDTVGGSARTLTRTLPTFSLDSGLIYERDATLLGKSMTQTLEPRLFYVYTPYKDQSEFPLFDTAEAGFSFAQIFSENRFIGADRVADANQVTAAITSRFIEENGAERLRLAIGQRFYLSDQRVQLDPSQLRKDSRSDLLVAASGRIDDNWTFDSAVQYDASAKQTFSSNYGLQWRPGDKKVINAEYRYLRETFKNVDLSSQWPLSMRWYGVGRVSYSVKDHKVLESLLGLEYRADCWVFRMGAQRFVTTLRNTSTPIFFQLELNGLSKLGFGNPLESFYKSIPGYSRLNPGYGR</sequence>
<dbReference type="InterPro" id="IPR050218">
    <property type="entry name" value="LptD"/>
</dbReference>
<dbReference type="EMBL" id="JAFBIL020000004">
    <property type="protein sequence ID" value="MBZ2208012.1"/>
    <property type="molecule type" value="Genomic_DNA"/>
</dbReference>
<reference evidence="3 4" key="2">
    <citation type="submission" date="2021-08" db="EMBL/GenBank/DDBJ databases">
        <title>Massilia sp. R798.</title>
        <authorList>
            <person name="Baek J.H."/>
            <person name="Jung H.S."/>
            <person name="Kim K.R."/>
            <person name="Jeon C.O."/>
        </authorList>
    </citation>
    <scope>NUCLEOTIDE SEQUENCE [LARGE SCALE GENOMIC DNA]</scope>
    <source>
        <strain evidence="3 4">R798</strain>
    </source>
</reference>
<comment type="similarity">
    <text evidence="1">Belongs to the LptD family.</text>
</comment>
<keyword evidence="1" id="KW-0998">Cell outer membrane</keyword>